<evidence type="ECO:0000256" key="5">
    <source>
        <dbReference type="ARBA" id="ARBA00023159"/>
    </source>
</evidence>
<dbReference type="Pfam" id="PF00505">
    <property type="entry name" value="HMG_box"/>
    <property type="match status" value="1"/>
</dbReference>
<dbReference type="Pfam" id="PF08914">
    <property type="entry name" value="Myb_Rap1"/>
    <property type="match status" value="1"/>
</dbReference>
<evidence type="ECO:0000259" key="11">
    <source>
        <dbReference type="PROSITE" id="PS50118"/>
    </source>
</evidence>
<organism evidence="12 13">
    <name type="scientific">Massariosphaeria phaeospora</name>
    <dbReference type="NCBI Taxonomy" id="100035"/>
    <lineage>
        <taxon>Eukaryota</taxon>
        <taxon>Fungi</taxon>
        <taxon>Dikarya</taxon>
        <taxon>Ascomycota</taxon>
        <taxon>Pezizomycotina</taxon>
        <taxon>Dothideomycetes</taxon>
        <taxon>Pleosporomycetidae</taxon>
        <taxon>Pleosporales</taxon>
        <taxon>Pleosporales incertae sedis</taxon>
        <taxon>Massariosphaeria</taxon>
    </lineage>
</organism>
<comment type="function">
    <text evidence="9">Involved in the regulation of telomere length, clustering and has a specific role in telomere position effect (TPE).</text>
</comment>
<dbReference type="InterPro" id="IPR036910">
    <property type="entry name" value="HMG_box_dom_sf"/>
</dbReference>
<dbReference type="PROSITE" id="PS50118">
    <property type="entry name" value="HMG_BOX_2"/>
    <property type="match status" value="1"/>
</dbReference>
<dbReference type="CDD" id="cd11655">
    <property type="entry name" value="rap1_myb-like"/>
    <property type="match status" value="1"/>
</dbReference>
<comment type="subunit">
    <text evidence="9">Homodimer.</text>
</comment>
<dbReference type="AlphaFoldDB" id="A0A7C8I3Y4"/>
<feature type="compositionally biased region" description="Pro residues" evidence="10">
    <location>
        <begin position="665"/>
        <end position="674"/>
    </location>
</feature>
<dbReference type="Gene3D" id="1.10.10.60">
    <property type="entry name" value="Homeodomain-like"/>
    <property type="match status" value="1"/>
</dbReference>
<feature type="region of interest" description="Disordered" evidence="10">
    <location>
        <begin position="171"/>
        <end position="239"/>
    </location>
</feature>
<gene>
    <name evidence="12" type="ORF">BDV95DRAFT_575474</name>
</gene>
<keyword evidence="7 8" id="KW-0539">Nucleus</keyword>
<evidence type="ECO:0000256" key="6">
    <source>
        <dbReference type="ARBA" id="ARBA00023163"/>
    </source>
</evidence>
<dbReference type="PANTHER" id="PTHR16466:SF6">
    <property type="entry name" value="TELOMERIC REPEAT-BINDING FACTOR 2-INTERACTING PROTEIN 1"/>
    <property type="match status" value="1"/>
</dbReference>
<dbReference type="Proteomes" id="UP000481861">
    <property type="component" value="Unassembled WGS sequence"/>
</dbReference>
<feature type="compositionally biased region" description="Low complexity" evidence="10">
    <location>
        <begin position="767"/>
        <end position="781"/>
    </location>
</feature>
<evidence type="ECO:0000256" key="10">
    <source>
        <dbReference type="SAM" id="MobiDB-lite"/>
    </source>
</evidence>
<keyword evidence="4" id="KW-0805">Transcription regulation</keyword>
<comment type="caution">
    <text evidence="12">The sequence shown here is derived from an EMBL/GenBank/DDBJ whole genome shotgun (WGS) entry which is preliminary data.</text>
</comment>
<evidence type="ECO:0000256" key="9">
    <source>
        <dbReference type="RuleBase" id="RU367107"/>
    </source>
</evidence>
<dbReference type="InterPro" id="IPR001357">
    <property type="entry name" value="BRCT_dom"/>
</dbReference>
<keyword evidence="3 9" id="KW-0779">Telomere</keyword>
<accession>A0A7C8I3Y4</accession>
<dbReference type="InterPro" id="IPR015010">
    <property type="entry name" value="TERF2IP_Myb"/>
</dbReference>
<dbReference type="InterPro" id="IPR009057">
    <property type="entry name" value="Homeodomain-like_sf"/>
</dbReference>
<evidence type="ECO:0000256" key="1">
    <source>
        <dbReference type="ARBA" id="ARBA00010467"/>
    </source>
</evidence>
<feature type="domain" description="HMG box" evidence="11">
    <location>
        <begin position="450"/>
        <end position="518"/>
    </location>
</feature>
<protein>
    <recommendedName>
        <fullName evidence="9">DNA-binding protein RAP1</fullName>
    </recommendedName>
</protein>
<keyword evidence="2 9" id="KW-0158">Chromosome</keyword>
<reference evidence="12 13" key="1">
    <citation type="submission" date="2020-01" db="EMBL/GenBank/DDBJ databases">
        <authorList>
            <consortium name="DOE Joint Genome Institute"/>
            <person name="Haridas S."/>
            <person name="Albert R."/>
            <person name="Binder M."/>
            <person name="Bloem J."/>
            <person name="Labutti K."/>
            <person name="Salamov A."/>
            <person name="Andreopoulos B."/>
            <person name="Baker S.E."/>
            <person name="Barry K."/>
            <person name="Bills G."/>
            <person name="Bluhm B.H."/>
            <person name="Cannon C."/>
            <person name="Castanera R."/>
            <person name="Culley D.E."/>
            <person name="Daum C."/>
            <person name="Ezra D."/>
            <person name="Gonzalez J.B."/>
            <person name="Henrissat B."/>
            <person name="Kuo A."/>
            <person name="Liang C."/>
            <person name="Lipzen A."/>
            <person name="Lutzoni F."/>
            <person name="Magnuson J."/>
            <person name="Mondo S."/>
            <person name="Nolan M."/>
            <person name="Ohm R."/>
            <person name="Pangilinan J."/>
            <person name="Park H.-J.H."/>
            <person name="Ramirez L."/>
            <person name="Alfaro M."/>
            <person name="Sun H."/>
            <person name="Tritt A."/>
            <person name="Yoshinaga Y."/>
            <person name="Zwiers L.-H.L."/>
            <person name="Turgeon B.G."/>
            <person name="Goodwin S.B."/>
            <person name="Spatafora J.W."/>
            <person name="Crous P.W."/>
            <person name="Grigoriev I.V."/>
        </authorList>
    </citation>
    <scope>NUCLEOTIDE SEQUENCE [LARGE SCALE GENOMIC DNA]</scope>
    <source>
        <strain evidence="12 13">CBS 611.86</strain>
    </source>
</reference>
<keyword evidence="5" id="KW-0010">Activator</keyword>
<dbReference type="GO" id="GO:0042162">
    <property type="term" value="F:telomeric DNA binding"/>
    <property type="evidence" value="ECO:0007669"/>
    <property type="project" value="TreeGrafter"/>
</dbReference>
<dbReference type="GO" id="GO:0010833">
    <property type="term" value="P:telomere maintenance via telomere lengthening"/>
    <property type="evidence" value="ECO:0007669"/>
    <property type="project" value="UniProtKB-UniRule"/>
</dbReference>
<dbReference type="GO" id="GO:0070187">
    <property type="term" value="C:shelterin complex"/>
    <property type="evidence" value="ECO:0007669"/>
    <property type="project" value="TreeGrafter"/>
</dbReference>
<keyword evidence="6" id="KW-0804">Transcription</keyword>
<sequence length="894" mass="100493">MAAPIVYNDVAEGAGLNGQLFAGKKFWVAQRAPMRTRLLERIKSNGGEVVMLEKKADYLIADHFRRDCPPGSISYTFIDASVENGEIEDAENHIAGPPVGTAREVGSLSRPSRLLRTKYTAEEDRLLYKWVQDHVAQGGSYAGNEIYKQLEAKYPKHTYQSWRDHYLKQLHGRPPSAFNIPDNAPPSPPSDQSAERVHPKQPAPKPEKTAAPSRRQEVQQGEPSGAEASGMSKASKSDECSADELRAQFGHEDFEELYAYANVLLDCPARKYIKAWEEYAADNNHTASQWRQYFEKVVLPQWNQDPREKRQEIKKKMDKKHDESQKGNYDDDEMVEVAEAGPSLGDVKPPTKETEVRVKGEFEKPRRPVSHPKHIEKKTEVQLAAEVDASVLLAPRPVSTKKGKEAQVEEDVGAPGPETPKPTRKPAETPQDASRAEDPLVKQLLKERRGKEDQEAYLFYVKDRKQALWEDQPGLDHKQIHKVLMPEWDSLPEKEKTRYFKLEAADKIRYEIEMAPPPSEVRSSSTVYQTPGNIAELYTKAMKRLRGELDESKDEPSEPYHSPKRRKRETSPPTAIAAQQIDILGTQEVPLEISSGESSSEEDESQEGPDNAQLHIQQSADLLEPGANEPEVMDLVADELDSDPDMIANPQLQPIHGPLEYDEPPSSPHSPTPRAPRHRAPAFDTQAILSSPSQSLPLAGLSRPFVSIELPETQPDPFNPDERSSPTPHPHSEASTTHSIQEFRRSLNSNLEEESDEDFTLTALPRPLDLASSPSSTTSGDPDPPLQAFETAEYYELEHERGFSDAWIRAALHHTKFRPDLASVVLDAWLEGKALPNMRGVWSREDDVDLDSADAKVLERLERKHTNDGWGGTVERWKYLEQCRRMGIEPPPVV</sequence>
<dbReference type="Gene3D" id="1.10.10.2170">
    <property type="match status" value="1"/>
</dbReference>
<dbReference type="Pfam" id="PF11626">
    <property type="entry name" value="Rap1_C"/>
    <property type="match status" value="1"/>
</dbReference>
<dbReference type="Pfam" id="PF16589">
    <property type="entry name" value="BRCT_2"/>
    <property type="match status" value="1"/>
</dbReference>
<evidence type="ECO:0000256" key="7">
    <source>
        <dbReference type="ARBA" id="ARBA00023242"/>
    </source>
</evidence>
<name>A0A7C8I3Y4_9PLEO</name>
<dbReference type="Gene3D" id="1.10.30.10">
    <property type="entry name" value="High mobility group box domain"/>
    <property type="match status" value="1"/>
</dbReference>
<comment type="subcellular location">
    <subcellularLocation>
        <location evidence="9">Nucleus</location>
    </subcellularLocation>
    <subcellularLocation>
        <location evidence="9">Chromosome</location>
        <location evidence="9">Telomere</location>
    </subcellularLocation>
</comment>
<dbReference type="SUPFAM" id="SSF46689">
    <property type="entry name" value="Homeodomain-like"/>
    <property type="match status" value="1"/>
</dbReference>
<feature type="region of interest" description="Disordered" evidence="10">
    <location>
        <begin position="539"/>
        <end position="742"/>
    </location>
</feature>
<feature type="DNA-binding region" description="HMG box" evidence="8">
    <location>
        <begin position="450"/>
        <end position="518"/>
    </location>
</feature>
<feature type="compositionally biased region" description="Basic and acidic residues" evidence="10">
    <location>
        <begin position="434"/>
        <end position="447"/>
    </location>
</feature>
<evidence type="ECO:0000256" key="4">
    <source>
        <dbReference type="ARBA" id="ARBA00023015"/>
    </source>
</evidence>
<feature type="region of interest" description="Disordered" evidence="10">
    <location>
        <begin position="304"/>
        <end position="447"/>
    </location>
</feature>
<feature type="compositionally biased region" description="Basic and acidic residues" evidence="10">
    <location>
        <begin position="305"/>
        <end position="329"/>
    </location>
</feature>
<dbReference type="SUPFAM" id="SSF47095">
    <property type="entry name" value="HMG-box"/>
    <property type="match status" value="1"/>
</dbReference>
<dbReference type="CDD" id="cd00084">
    <property type="entry name" value="HMG-box_SF"/>
    <property type="match status" value="1"/>
</dbReference>
<feature type="compositionally biased region" description="Basic and acidic residues" evidence="10">
    <location>
        <begin position="349"/>
        <end position="366"/>
    </location>
</feature>
<feature type="compositionally biased region" description="Basic residues" evidence="10">
    <location>
        <begin position="367"/>
        <end position="376"/>
    </location>
</feature>
<dbReference type="PANTHER" id="PTHR16466">
    <property type="entry name" value="TELOMERE REPEAT-BINDING FACTOR 2-INTERACTING PROTEIN 1"/>
    <property type="match status" value="1"/>
</dbReference>
<dbReference type="GO" id="GO:0031848">
    <property type="term" value="P:protection from non-homologous end joining at telomere"/>
    <property type="evidence" value="ECO:0007669"/>
    <property type="project" value="TreeGrafter"/>
</dbReference>
<dbReference type="InterPro" id="IPR039595">
    <property type="entry name" value="TE2IP/Rap1"/>
</dbReference>
<keyword evidence="8" id="KW-0238">DNA-binding</keyword>
<evidence type="ECO:0000313" key="13">
    <source>
        <dbReference type="Proteomes" id="UP000481861"/>
    </source>
</evidence>
<dbReference type="OrthoDB" id="435460at2759"/>
<dbReference type="EMBL" id="JAADJZ010000014">
    <property type="protein sequence ID" value="KAF2870297.1"/>
    <property type="molecule type" value="Genomic_DNA"/>
</dbReference>
<feature type="region of interest" description="Disordered" evidence="10">
    <location>
        <begin position="767"/>
        <end position="787"/>
    </location>
</feature>
<evidence type="ECO:0000256" key="2">
    <source>
        <dbReference type="ARBA" id="ARBA00022454"/>
    </source>
</evidence>
<evidence type="ECO:0000313" key="12">
    <source>
        <dbReference type="EMBL" id="KAF2870297.1"/>
    </source>
</evidence>
<proteinExistence type="inferred from homology"/>
<dbReference type="InterPro" id="IPR009071">
    <property type="entry name" value="HMG_box_dom"/>
</dbReference>
<dbReference type="InterPro" id="IPR021661">
    <property type="entry name" value="Rap1_C"/>
</dbReference>
<keyword evidence="13" id="KW-1185">Reference proteome</keyword>
<comment type="similarity">
    <text evidence="1 9">Belongs to the RAP1 family.</text>
</comment>
<evidence type="ECO:0000256" key="8">
    <source>
        <dbReference type="PROSITE-ProRule" id="PRU00267"/>
    </source>
</evidence>
<feature type="compositionally biased region" description="Basic and acidic residues" evidence="10">
    <location>
        <begin position="545"/>
        <end position="558"/>
    </location>
</feature>
<dbReference type="InterPro" id="IPR038104">
    <property type="entry name" value="Rap1_C_sf"/>
</dbReference>
<feature type="compositionally biased region" description="Polar residues" evidence="10">
    <location>
        <begin position="687"/>
        <end position="696"/>
    </location>
</feature>
<evidence type="ECO:0000256" key="3">
    <source>
        <dbReference type="ARBA" id="ARBA00022895"/>
    </source>
</evidence>